<gene>
    <name evidence="2" type="ORF">OKIOD_LOCUS15590</name>
</gene>
<evidence type="ECO:0000313" key="2">
    <source>
        <dbReference type="EMBL" id="CAG5112632.1"/>
    </source>
</evidence>
<keyword evidence="1" id="KW-1133">Transmembrane helix</keyword>
<accession>A0ABN7T4W9</accession>
<sequence length="1155" mass="128385">MKFLLPILASCQIFFGYDHRDYGVSSRRYRDTEGSGEEPGDSTIDSCCSSFSNRDPIYVFEGEATTKPEFPVIASLACLCEEFILSVKFLAKSTGLILSLENEDENLIEIAQSGSKTITVSTGSSYGISQTSSSVTSGEEISIEIFLETNINNDPELSVYLGGARIIKLETIELLAFQNIRFATSASSPVTFTEIKLQNAHNDEVAGDEGAENRFCSEDYPLRGESCSSCDGIWDDVNALCGVIGQHWLGSRLNGYCTDCSTEGIQCYCVCSEDYIQTWVKSEQPECTLNAIYCQECSVTSVQRGTSPPICEDSEDCLSPSGVCFESVSAYEVNLDGERRNVISLIYGCATQESSDLQVYFPREESTVITQSTGVIQSSVYYTDPNTLDTEEHILSSLEKNGGKDTLSCFECKVEYSLDINDPCATPKEEETKVRRCVLGSCESKILAIESSGRTFYFAERGCTKDPASSVLPDTPSQLFAASTYWPELPFVGINVYISTSIHPLGNDDTNYILQSAELFTCYKCQGSIMKSEEPKFDGNFFNSEIDNCWKPGLLTELDTCATECFTQFYAVTVDGNYQVEIGRGCARVDPELSVAYHGVDIISKTCSKDDGSLCNSKSPIEIGLVYQNTEILECYTCDTGLVSRDPLSSCFTATDVPVLPCPDSSYTKCRQETSVFQIEGITYYYGKRGCASLFSIGFADADNDQLDLGGVEYECYERSCNDTPGEYSVPESVNVTIPESDEVLEMKYTRFSTVMETVLENVKQATERFNENCYSLFTVYAVQKKSEIISCEVYNVVEVADLKQIRQPESLKQYYIDFGIRTRGEFVVQAENVVELKDSELETVAVVAKTSYAGLSILFPICPKIKIVQIIRHVFWIIMLLLVLCLTLGFAYCAPTYSSFYDNKKSFIDDELNVIPISGAIVSESSDVPRSCSIFSDSIFQTNSLFSVCIKADILFVDDEISATMFADPLSISCISNAEILLLCLAALLIGFNVTISIMAANSRSYFSKSIRVTTPFCDDEDLSYNNRSWWLSRPQTAISRSLRPWTARTIGTIPERPWTAESRLWVLKAFRKTIATVTVMNPQKHNPRRAKHFRSLSVQSTAIHGCSWQYAAKYLHENFSPPAKFVRPFKNYSRSAITILSAYKSANKCSILH</sequence>
<evidence type="ECO:0000313" key="3">
    <source>
        <dbReference type="Proteomes" id="UP001158576"/>
    </source>
</evidence>
<feature type="transmembrane region" description="Helical" evidence="1">
    <location>
        <begin position="981"/>
        <end position="1002"/>
    </location>
</feature>
<keyword evidence="1" id="KW-0472">Membrane</keyword>
<name>A0ABN7T4W9_OIKDI</name>
<dbReference type="EMBL" id="OU015567">
    <property type="protein sequence ID" value="CAG5112632.1"/>
    <property type="molecule type" value="Genomic_DNA"/>
</dbReference>
<protein>
    <submittedName>
        <fullName evidence="2">Oidioi.mRNA.OKI2018_I69.chr2.g6825.t1.cds</fullName>
    </submittedName>
</protein>
<feature type="transmembrane region" description="Helical" evidence="1">
    <location>
        <begin position="875"/>
        <end position="895"/>
    </location>
</feature>
<evidence type="ECO:0000256" key="1">
    <source>
        <dbReference type="SAM" id="Phobius"/>
    </source>
</evidence>
<keyword evidence="1" id="KW-0812">Transmembrane</keyword>
<keyword evidence="3" id="KW-1185">Reference proteome</keyword>
<reference evidence="2 3" key="1">
    <citation type="submission" date="2021-04" db="EMBL/GenBank/DDBJ databases">
        <authorList>
            <person name="Bliznina A."/>
        </authorList>
    </citation>
    <scope>NUCLEOTIDE SEQUENCE [LARGE SCALE GENOMIC DNA]</scope>
</reference>
<organism evidence="2 3">
    <name type="scientific">Oikopleura dioica</name>
    <name type="common">Tunicate</name>
    <dbReference type="NCBI Taxonomy" id="34765"/>
    <lineage>
        <taxon>Eukaryota</taxon>
        <taxon>Metazoa</taxon>
        <taxon>Chordata</taxon>
        <taxon>Tunicata</taxon>
        <taxon>Appendicularia</taxon>
        <taxon>Copelata</taxon>
        <taxon>Oikopleuridae</taxon>
        <taxon>Oikopleura</taxon>
    </lineage>
</organism>
<dbReference type="Proteomes" id="UP001158576">
    <property type="component" value="Chromosome 2"/>
</dbReference>
<proteinExistence type="predicted"/>